<dbReference type="EMBL" id="CAJOBQ010001162">
    <property type="protein sequence ID" value="CAF4461823.1"/>
    <property type="molecule type" value="Genomic_DNA"/>
</dbReference>
<proteinExistence type="predicted"/>
<dbReference type="InterPro" id="IPR001806">
    <property type="entry name" value="Small_GTPase"/>
</dbReference>
<dbReference type="Pfam" id="PF00071">
    <property type="entry name" value="Ras"/>
    <property type="match status" value="2"/>
</dbReference>
<dbReference type="InterPro" id="IPR050227">
    <property type="entry name" value="Rab"/>
</dbReference>
<sequence>MTATENDQHFKILLIGDSDVGKTSLITRFTNDTFNESLKPAIDVEFTTKLIVIDEEPLRLQIWDSSGQEQHHIVSSAYCQDVQGIIMVFDVTKAESFENTKLWLQVIEQHSGENEKKLLIGNKCDLTYDRVVGHETAKKFADSLSMPYLETSAKRSINVEQAFTILAAELMSIPKIEASCMSYQLTTEPTASTTLTKSECDYLLRLLIVGDSGVGKSSLLLRLADDTFTDSFPSTSSVDFRSRTMELNEKRLNYKL</sequence>
<reference evidence="3" key="1">
    <citation type="submission" date="2021-02" db="EMBL/GenBank/DDBJ databases">
        <authorList>
            <person name="Nowell W R."/>
        </authorList>
    </citation>
    <scope>NUCLEOTIDE SEQUENCE</scope>
</reference>
<gene>
    <name evidence="3" type="ORF">TSG867_LOCUS17876</name>
</gene>
<dbReference type="SMART" id="SM00173">
    <property type="entry name" value="RAS"/>
    <property type="match status" value="1"/>
</dbReference>
<dbReference type="PANTHER" id="PTHR47977">
    <property type="entry name" value="RAS-RELATED PROTEIN RAB"/>
    <property type="match status" value="1"/>
</dbReference>
<name>A0A820T5X8_9BILA</name>
<dbReference type="SMART" id="SM00176">
    <property type="entry name" value="RAN"/>
    <property type="match status" value="1"/>
</dbReference>
<keyword evidence="1" id="KW-0547">Nucleotide-binding</keyword>
<dbReference type="SUPFAM" id="SSF52540">
    <property type="entry name" value="P-loop containing nucleoside triphosphate hydrolases"/>
    <property type="match status" value="2"/>
</dbReference>
<organism evidence="3 4">
    <name type="scientific">Rotaria socialis</name>
    <dbReference type="NCBI Taxonomy" id="392032"/>
    <lineage>
        <taxon>Eukaryota</taxon>
        <taxon>Metazoa</taxon>
        <taxon>Spiralia</taxon>
        <taxon>Gnathifera</taxon>
        <taxon>Rotifera</taxon>
        <taxon>Eurotatoria</taxon>
        <taxon>Bdelloidea</taxon>
        <taxon>Philodinida</taxon>
        <taxon>Philodinidae</taxon>
        <taxon>Rotaria</taxon>
    </lineage>
</organism>
<dbReference type="Proteomes" id="UP000663862">
    <property type="component" value="Unassembled WGS sequence"/>
</dbReference>
<dbReference type="SMART" id="SM00175">
    <property type="entry name" value="RAB"/>
    <property type="match status" value="1"/>
</dbReference>
<accession>A0A820T5X8</accession>
<evidence type="ECO:0000256" key="2">
    <source>
        <dbReference type="ARBA" id="ARBA00023134"/>
    </source>
</evidence>
<dbReference type="PRINTS" id="PR00449">
    <property type="entry name" value="RASTRNSFRMNG"/>
</dbReference>
<evidence type="ECO:0000313" key="3">
    <source>
        <dbReference type="EMBL" id="CAF4461823.1"/>
    </source>
</evidence>
<dbReference type="CDD" id="cd00154">
    <property type="entry name" value="Rab"/>
    <property type="match status" value="1"/>
</dbReference>
<dbReference type="InterPro" id="IPR027417">
    <property type="entry name" value="P-loop_NTPase"/>
</dbReference>
<dbReference type="GO" id="GO:0003924">
    <property type="term" value="F:GTPase activity"/>
    <property type="evidence" value="ECO:0007669"/>
    <property type="project" value="InterPro"/>
</dbReference>
<dbReference type="PROSITE" id="PS51419">
    <property type="entry name" value="RAB"/>
    <property type="match status" value="2"/>
</dbReference>
<evidence type="ECO:0008006" key="5">
    <source>
        <dbReference type="Google" id="ProtNLM"/>
    </source>
</evidence>
<dbReference type="SMART" id="SM00174">
    <property type="entry name" value="RHO"/>
    <property type="match status" value="1"/>
</dbReference>
<dbReference type="NCBIfam" id="TIGR00231">
    <property type="entry name" value="small_GTP"/>
    <property type="match status" value="1"/>
</dbReference>
<dbReference type="AlphaFoldDB" id="A0A820T5X8"/>
<dbReference type="InterPro" id="IPR005225">
    <property type="entry name" value="Small_GTP-bd"/>
</dbReference>
<comment type="caution">
    <text evidence="3">The sequence shown here is derived from an EMBL/GenBank/DDBJ whole genome shotgun (WGS) entry which is preliminary data.</text>
</comment>
<dbReference type="GO" id="GO:0005525">
    <property type="term" value="F:GTP binding"/>
    <property type="evidence" value="ECO:0007669"/>
    <property type="project" value="UniProtKB-KW"/>
</dbReference>
<protein>
    <recommendedName>
        <fullName evidence="5">Rab GTPase</fullName>
    </recommendedName>
</protein>
<dbReference type="Gene3D" id="3.40.50.300">
    <property type="entry name" value="P-loop containing nucleotide triphosphate hydrolases"/>
    <property type="match status" value="2"/>
</dbReference>
<dbReference type="PROSITE" id="PS51420">
    <property type="entry name" value="RHO"/>
    <property type="match status" value="1"/>
</dbReference>
<dbReference type="PROSITE" id="PS51421">
    <property type="entry name" value="RAS"/>
    <property type="match status" value="1"/>
</dbReference>
<evidence type="ECO:0000313" key="4">
    <source>
        <dbReference type="Proteomes" id="UP000663862"/>
    </source>
</evidence>
<dbReference type="FunFam" id="3.40.50.300:FF:001447">
    <property type="entry name" value="Ras-related protein Rab-1B"/>
    <property type="match status" value="2"/>
</dbReference>
<evidence type="ECO:0000256" key="1">
    <source>
        <dbReference type="ARBA" id="ARBA00022741"/>
    </source>
</evidence>
<keyword evidence="2" id="KW-0342">GTP-binding</keyword>